<dbReference type="InterPro" id="IPR048254">
    <property type="entry name" value="CDP_ALCOHOL_P_TRANSF_CS"/>
</dbReference>
<evidence type="ECO:0000313" key="20">
    <source>
        <dbReference type="Proteomes" id="UP000196531"/>
    </source>
</evidence>
<evidence type="ECO:0000256" key="17">
    <source>
        <dbReference type="SAM" id="MobiDB-lite"/>
    </source>
</evidence>
<keyword evidence="7 16" id="KW-0808">Transferase</keyword>
<dbReference type="GO" id="GO:0008444">
    <property type="term" value="F:CDP-diacylglycerol-glycerol-3-phosphate 3-phosphatidyltransferase activity"/>
    <property type="evidence" value="ECO:0007669"/>
    <property type="project" value="UniProtKB-UniRule"/>
</dbReference>
<feature type="transmembrane region" description="Helical" evidence="18">
    <location>
        <begin position="26"/>
        <end position="45"/>
    </location>
</feature>
<evidence type="ECO:0000256" key="9">
    <source>
        <dbReference type="ARBA" id="ARBA00022989"/>
    </source>
</evidence>
<dbReference type="InterPro" id="IPR050324">
    <property type="entry name" value="CDP-alcohol_PTase-I"/>
</dbReference>
<comment type="catalytic activity">
    <reaction evidence="14">
        <text>a CDP-1,2-diacyl-sn-glycerol + sn-glycerol 3-phosphate = a 1,2-diacyl-sn-glycero-3-phospho-(1'-sn-glycero-3'-phosphate) + CMP + H(+)</text>
        <dbReference type="Rhea" id="RHEA:12593"/>
        <dbReference type="ChEBI" id="CHEBI:15378"/>
        <dbReference type="ChEBI" id="CHEBI:57597"/>
        <dbReference type="ChEBI" id="CHEBI:58332"/>
        <dbReference type="ChEBI" id="CHEBI:60110"/>
        <dbReference type="ChEBI" id="CHEBI:60377"/>
        <dbReference type="EC" id="2.7.8.5"/>
    </reaction>
</comment>
<protein>
    <recommendedName>
        <fullName evidence="5 15">CDP-diacylglycerol--glycerol-3-phosphate 3-phosphatidyltransferase</fullName>
        <ecNumber evidence="4 15">2.7.8.5</ecNumber>
    </recommendedName>
</protein>
<dbReference type="Pfam" id="PF01066">
    <property type="entry name" value="CDP-OH_P_transf"/>
    <property type="match status" value="1"/>
</dbReference>
<evidence type="ECO:0000256" key="14">
    <source>
        <dbReference type="ARBA" id="ARBA00048586"/>
    </source>
</evidence>
<dbReference type="InterPro" id="IPR043130">
    <property type="entry name" value="CDP-OH_PTrfase_TM_dom"/>
</dbReference>
<feature type="transmembrane region" description="Helical" evidence="18">
    <location>
        <begin position="57"/>
        <end position="78"/>
    </location>
</feature>
<sequence>MSSQENSEQNTLDHEWEIDNLPNRLTIFRVLLIPVIVSSILLIIYDWEFFRPYHFHLSYLAAWTFVAASITDFFDGYIARKRGIVTVFGSFLDPIADKFLVVSSLILLQSLNRIPPLLVIILVLREIYITALRLLAMEKGFTVPVDSSGKWKTALQMMAIPMLLCNDSPYGIPFPEMGTAFIYIAACLSLYSAFFYSYGTIKKFKVARVEAKASAKAKKANPDKPSKEVKKED</sequence>
<dbReference type="PANTHER" id="PTHR14269:SF62">
    <property type="entry name" value="CDP-DIACYLGLYCEROL--GLYCEROL-3-PHOSPHATE 3-PHOSPHATIDYLTRANSFERASE 1, CHLOROPLASTIC"/>
    <property type="match status" value="1"/>
</dbReference>
<keyword evidence="10" id="KW-0443">Lipid metabolism</keyword>
<name>A0A1Y5F8J5_9BACT</name>
<dbReference type="EMBL" id="MAAO01000006">
    <property type="protein sequence ID" value="OUR97267.1"/>
    <property type="molecule type" value="Genomic_DNA"/>
</dbReference>
<keyword evidence="13" id="KW-1208">Phospholipid metabolism</keyword>
<dbReference type="EC" id="2.7.8.5" evidence="4 15"/>
<feature type="compositionally biased region" description="Basic and acidic residues" evidence="17">
    <location>
        <begin position="220"/>
        <end position="233"/>
    </location>
</feature>
<evidence type="ECO:0000256" key="1">
    <source>
        <dbReference type="ARBA" id="ARBA00004141"/>
    </source>
</evidence>
<evidence type="ECO:0000256" key="15">
    <source>
        <dbReference type="NCBIfam" id="TIGR00560"/>
    </source>
</evidence>
<keyword evidence="11 18" id="KW-0472">Membrane</keyword>
<dbReference type="InterPro" id="IPR000462">
    <property type="entry name" value="CDP-OH_P_trans"/>
</dbReference>
<dbReference type="GO" id="GO:0046474">
    <property type="term" value="P:glycerophospholipid biosynthetic process"/>
    <property type="evidence" value="ECO:0007669"/>
    <property type="project" value="TreeGrafter"/>
</dbReference>
<dbReference type="PIRSF" id="PIRSF000847">
    <property type="entry name" value="Phos_ph_gly_syn"/>
    <property type="match status" value="1"/>
</dbReference>
<dbReference type="NCBIfam" id="TIGR00560">
    <property type="entry name" value="pgsA"/>
    <property type="match status" value="1"/>
</dbReference>
<evidence type="ECO:0000256" key="10">
    <source>
        <dbReference type="ARBA" id="ARBA00023098"/>
    </source>
</evidence>
<evidence type="ECO:0000313" key="19">
    <source>
        <dbReference type="EMBL" id="OUR97267.1"/>
    </source>
</evidence>
<evidence type="ECO:0000256" key="6">
    <source>
        <dbReference type="ARBA" id="ARBA00022516"/>
    </source>
</evidence>
<evidence type="ECO:0000256" key="5">
    <source>
        <dbReference type="ARBA" id="ARBA00014944"/>
    </source>
</evidence>
<dbReference type="PANTHER" id="PTHR14269">
    <property type="entry name" value="CDP-DIACYLGLYCEROL--GLYCEROL-3-PHOSPHATE 3-PHOSPHATIDYLTRANSFERASE-RELATED"/>
    <property type="match status" value="1"/>
</dbReference>
<dbReference type="GO" id="GO:0016020">
    <property type="term" value="C:membrane"/>
    <property type="evidence" value="ECO:0007669"/>
    <property type="project" value="UniProtKB-SubCell"/>
</dbReference>
<reference evidence="20" key="1">
    <citation type="journal article" date="2017" name="Proc. Natl. Acad. Sci. U.S.A.">
        <title>Simulation of Deepwater Horizon oil plume reveals substrate specialization within a complex community of hydrocarbon-degraders.</title>
        <authorList>
            <person name="Hu P."/>
            <person name="Dubinsky E.A."/>
            <person name="Probst A.J."/>
            <person name="Wang J."/>
            <person name="Sieber C.M.K."/>
            <person name="Tom L.M."/>
            <person name="Gardinali P."/>
            <person name="Banfield J.F."/>
            <person name="Atlas R.M."/>
            <person name="Andersen G.L."/>
        </authorList>
    </citation>
    <scope>NUCLEOTIDE SEQUENCE [LARGE SCALE GENOMIC DNA]</scope>
</reference>
<keyword evidence="9 18" id="KW-1133">Transmembrane helix</keyword>
<comment type="caution">
    <text evidence="19">The sequence shown here is derived from an EMBL/GenBank/DDBJ whole genome shotgun (WGS) entry which is preliminary data.</text>
</comment>
<keyword evidence="8 18" id="KW-0812">Transmembrane</keyword>
<evidence type="ECO:0000256" key="13">
    <source>
        <dbReference type="ARBA" id="ARBA00023264"/>
    </source>
</evidence>
<evidence type="ECO:0000256" key="2">
    <source>
        <dbReference type="ARBA" id="ARBA00005042"/>
    </source>
</evidence>
<comment type="similarity">
    <text evidence="3 16">Belongs to the CDP-alcohol phosphatidyltransferase class-I family.</text>
</comment>
<proteinExistence type="inferred from homology"/>
<feature type="transmembrane region" description="Helical" evidence="18">
    <location>
        <begin position="117"/>
        <end position="136"/>
    </location>
</feature>
<evidence type="ECO:0000256" key="7">
    <source>
        <dbReference type="ARBA" id="ARBA00022679"/>
    </source>
</evidence>
<evidence type="ECO:0000256" key="3">
    <source>
        <dbReference type="ARBA" id="ARBA00010441"/>
    </source>
</evidence>
<keyword evidence="12" id="KW-0594">Phospholipid biosynthesis</keyword>
<comment type="pathway">
    <text evidence="2">Phospholipid metabolism; phosphatidylglycerol biosynthesis; phosphatidylglycerol from CDP-diacylglycerol: step 1/2.</text>
</comment>
<evidence type="ECO:0000256" key="11">
    <source>
        <dbReference type="ARBA" id="ARBA00023136"/>
    </source>
</evidence>
<feature type="region of interest" description="Disordered" evidence="17">
    <location>
        <begin position="214"/>
        <end position="233"/>
    </location>
</feature>
<evidence type="ECO:0000256" key="4">
    <source>
        <dbReference type="ARBA" id="ARBA00013170"/>
    </source>
</evidence>
<keyword evidence="6" id="KW-0444">Lipid biosynthesis</keyword>
<evidence type="ECO:0000256" key="16">
    <source>
        <dbReference type="RuleBase" id="RU003750"/>
    </source>
</evidence>
<gene>
    <name evidence="19" type="ORF">A9Q84_13150</name>
</gene>
<dbReference type="PROSITE" id="PS00379">
    <property type="entry name" value="CDP_ALCOHOL_P_TRANSF"/>
    <property type="match status" value="1"/>
</dbReference>
<accession>A0A1Y5F8J5</accession>
<dbReference type="Proteomes" id="UP000196531">
    <property type="component" value="Unassembled WGS sequence"/>
</dbReference>
<feature type="transmembrane region" description="Helical" evidence="18">
    <location>
        <begin position="180"/>
        <end position="198"/>
    </location>
</feature>
<organism evidence="19 20">
    <name type="scientific">Halobacteriovorax marinus</name>
    <dbReference type="NCBI Taxonomy" id="97084"/>
    <lineage>
        <taxon>Bacteria</taxon>
        <taxon>Pseudomonadati</taxon>
        <taxon>Bdellovibrionota</taxon>
        <taxon>Bacteriovoracia</taxon>
        <taxon>Bacteriovoracales</taxon>
        <taxon>Halobacteriovoraceae</taxon>
        <taxon>Halobacteriovorax</taxon>
    </lineage>
</organism>
<dbReference type="Gene3D" id="1.20.120.1760">
    <property type="match status" value="1"/>
</dbReference>
<comment type="subcellular location">
    <subcellularLocation>
        <location evidence="1">Membrane</location>
        <topology evidence="1">Multi-pass membrane protein</topology>
    </subcellularLocation>
</comment>
<evidence type="ECO:0000256" key="12">
    <source>
        <dbReference type="ARBA" id="ARBA00023209"/>
    </source>
</evidence>
<dbReference type="InterPro" id="IPR004570">
    <property type="entry name" value="Phosphatidylglycerol_P_synth"/>
</dbReference>
<evidence type="ECO:0000256" key="18">
    <source>
        <dbReference type="SAM" id="Phobius"/>
    </source>
</evidence>
<dbReference type="AlphaFoldDB" id="A0A1Y5F8J5"/>
<evidence type="ECO:0000256" key="8">
    <source>
        <dbReference type="ARBA" id="ARBA00022692"/>
    </source>
</evidence>